<evidence type="ECO:0000313" key="1">
    <source>
        <dbReference type="EMBL" id="KRX28297.1"/>
    </source>
</evidence>
<protein>
    <recommendedName>
        <fullName evidence="3">Retropepsins domain-containing protein</fullName>
    </recommendedName>
</protein>
<evidence type="ECO:0000313" key="2">
    <source>
        <dbReference type="Proteomes" id="UP000054630"/>
    </source>
</evidence>
<dbReference type="SUPFAM" id="SSF50630">
    <property type="entry name" value="Acid proteases"/>
    <property type="match status" value="1"/>
</dbReference>
<dbReference type="Gene3D" id="2.40.70.10">
    <property type="entry name" value="Acid Proteases"/>
    <property type="match status" value="1"/>
</dbReference>
<dbReference type="Proteomes" id="UP000054630">
    <property type="component" value="Unassembled WGS sequence"/>
</dbReference>
<keyword evidence="2" id="KW-1185">Reference proteome</keyword>
<dbReference type="AlphaFoldDB" id="A0A0V0SNS3"/>
<reference evidence="1 2" key="1">
    <citation type="submission" date="2015-01" db="EMBL/GenBank/DDBJ databases">
        <title>Evolution of Trichinella species and genotypes.</title>
        <authorList>
            <person name="Korhonen P.K."/>
            <person name="Edoardo P."/>
            <person name="Giuseppe L.R."/>
            <person name="Gasser R.B."/>
        </authorList>
    </citation>
    <scope>NUCLEOTIDE SEQUENCE [LARGE SCALE GENOMIC DNA]</scope>
    <source>
        <strain evidence="1">ISS37</strain>
    </source>
</reference>
<dbReference type="OrthoDB" id="5978043at2759"/>
<comment type="caution">
    <text evidence="1">The sequence shown here is derived from an EMBL/GenBank/DDBJ whole genome shotgun (WGS) entry which is preliminary data.</text>
</comment>
<proteinExistence type="predicted"/>
<organism evidence="1 2">
    <name type="scientific">Trichinella nelsoni</name>
    <dbReference type="NCBI Taxonomy" id="6336"/>
    <lineage>
        <taxon>Eukaryota</taxon>
        <taxon>Metazoa</taxon>
        <taxon>Ecdysozoa</taxon>
        <taxon>Nematoda</taxon>
        <taxon>Enoplea</taxon>
        <taxon>Dorylaimia</taxon>
        <taxon>Trichinellida</taxon>
        <taxon>Trichinellidae</taxon>
        <taxon>Trichinella</taxon>
    </lineage>
</organism>
<accession>A0A0V0SNS3</accession>
<name>A0A0V0SNS3_9BILA</name>
<gene>
    <name evidence="1" type="ORF">T07_12809</name>
</gene>
<evidence type="ECO:0008006" key="3">
    <source>
        <dbReference type="Google" id="ProtNLM"/>
    </source>
</evidence>
<sequence length="79" mass="8771">MLTVHLNGKPLNMEVDSGSACSIISDETFKSLWPVKSPKIIVTKKRLQTWSKQKLETLGTIDVEVQCDLSSCKNGTLHL</sequence>
<dbReference type="EMBL" id="JYDL01000001">
    <property type="protein sequence ID" value="KRX28297.1"/>
    <property type="molecule type" value="Genomic_DNA"/>
</dbReference>
<dbReference type="InterPro" id="IPR021109">
    <property type="entry name" value="Peptidase_aspartic_dom_sf"/>
</dbReference>